<feature type="region of interest" description="Disordered" evidence="1">
    <location>
        <begin position="1"/>
        <end position="25"/>
    </location>
</feature>
<name>A0ABS2CE43_9NEIS</name>
<protein>
    <submittedName>
        <fullName evidence="2">Uncharacterized protein</fullName>
    </submittedName>
</protein>
<evidence type="ECO:0000256" key="1">
    <source>
        <dbReference type="SAM" id="MobiDB-lite"/>
    </source>
</evidence>
<sequence length="49" mass="5384">MPQAKTVAKNSAPSPAKAKPNSKQNFVERMANGKPFDWLKVDATQAQQK</sequence>
<evidence type="ECO:0000313" key="3">
    <source>
        <dbReference type="Proteomes" id="UP001195660"/>
    </source>
</evidence>
<gene>
    <name evidence="2" type="ORF">GM173_12645</name>
</gene>
<dbReference type="Proteomes" id="UP001195660">
    <property type="component" value="Unassembled WGS sequence"/>
</dbReference>
<feature type="compositionally biased region" description="Low complexity" evidence="1">
    <location>
        <begin position="8"/>
        <end position="23"/>
    </location>
</feature>
<keyword evidence="3" id="KW-1185">Reference proteome</keyword>
<organism evidence="2 3">
    <name type="scientific">Deefgea chitinilytica</name>
    <dbReference type="NCBI Taxonomy" id="570276"/>
    <lineage>
        <taxon>Bacteria</taxon>
        <taxon>Pseudomonadati</taxon>
        <taxon>Pseudomonadota</taxon>
        <taxon>Betaproteobacteria</taxon>
        <taxon>Neisseriales</taxon>
        <taxon>Chitinibacteraceae</taxon>
        <taxon>Deefgea</taxon>
    </lineage>
</organism>
<proteinExistence type="predicted"/>
<dbReference type="EMBL" id="WOFE01000007">
    <property type="protein sequence ID" value="MBM5572417.1"/>
    <property type="molecule type" value="Genomic_DNA"/>
</dbReference>
<accession>A0ABS2CE43</accession>
<dbReference type="RefSeq" id="WP_203571749.1">
    <property type="nucleotide sequence ID" value="NZ_WOFE01000007.1"/>
</dbReference>
<comment type="caution">
    <text evidence="2">The sequence shown here is derived from an EMBL/GenBank/DDBJ whole genome shotgun (WGS) entry which is preliminary data.</text>
</comment>
<reference evidence="2 3" key="1">
    <citation type="submission" date="2019-11" db="EMBL/GenBank/DDBJ databases">
        <title>Novel Deefgea species.</title>
        <authorList>
            <person name="Han J.-H."/>
        </authorList>
    </citation>
    <scope>NUCLEOTIDE SEQUENCE [LARGE SCALE GENOMIC DNA]</scope>
    <source>
        <strain evidence="2 3">LMG 24817</strain>
    </source>
</reference>
<evidence type="ECO:0000313" key="2">
    <source>
        <dbReference type="EMBL" id="MBM5572417.1"/>
    </source>
</evidence>